<dbReference type="Gene3D" id="3.30.310.10">
    <property type="entry name" value="TATA-Binding Protein"/>
    <property type="match status" value="2"/>
</dbReference>
<organism evidence="7 8">
    <name type="scientific">Acer negundo</name>
    <name type="common">Box elder</name>
    <dbReference type="NCBI Taxonomy" id="4023"/>
    <lineage>
        <taxon>Eukaryota</taxon>
        <taxon>Viridiplantae</taxon>
        <taxon>Streptophyta</taxon>
        <taxon>Embryophyta</taxon>
        <taxon>Tracheophyta</taxon>
        <taxon>Spermatophyta</taxon>
        <taxon>Magnoliopsida</taxon>
        <taxon>eudicotyledons</taxon>
        <taxon>Gunneridae</taxon>
        <taxon>Pentapetalae</taxon>
        <taxon>rosids</taxon>
        <taxon>malvids</taxon>
        <taxon>Sapindales</taxon>
        <taxon>Sapindaceae</taxon>
        <taxon>Hippocastanoideae</taxon>
        <taxon>Acereae</taxon>
        <taxon>Acer</taxon>
    </lineage>
</organism>
<dbReference type="InterPro" id="IPR000814">
    <property type="entry name" value="TBP"/>
</dbReference>
<dbReference type="InterPro" id="IPR030491">
    <property type="entry name" value="TBP_CS"/>
</dbReference>
<sequence>MAEQGGGLEGSQPVDLSKHPSGIVPTLQNIVSTVNLDCKLDLKQIALQARNAEYNPKRFAAVIMRIREPKTTALIFASGKMVCTGAKSEQQSKLAARKYARIIQKLGFPAKFKDFKIQNIVGSCDVKFPIRLEGLAYSHGAFSSYEPELFPGLIYRMKQPKIVLLIFVSGKIVITGAKVRDETYTAFENIYPVLTEFRKVQQWFVLGPKVNRTGSKEGSMLELFRSLGFLQSSRTSRFRILLAPVMLNFPSDLKGLHIPMVPFQVVLQETHDGERFSSMQPSLVESPSHPSFGRHSRNSSTSKFSGNFKSSSGPKGTRSKRKVNG</sequence>
<feature type="compositionally biased region" description="Low complexity" evidence="6">
    <location>
        <begin position="298"/>
        <end position="313"/>
    </location>
</feature>
<proteinExistence type="inferred from homology"/>
<dbReference type="PANTHER" id="PTHR10126">
    <property type="entry name" value="TATA-BOX BINDING PROTEIN"/>
    <property type="match status" value="1"/>
</dbReference>
<dbReference type="GO" id="GO:0005634">
    <property type="term" value="C:nucleus"/>
    <property type="evidence" value="ECO:0007669"/>
    <property type="project" value="UniProtKB-SubCell"/>
</dbReference>
<feature type="region of interest" description="Disordered" evidence="6">
    <location>
        <begin position="276"/>
        <end position="325"/>
    </location>
</feature>
<keyword evidence="8" id="KW-1185">Reference proteome</keyword>
<evidence type="ECO:0000256" key="2">
    <source>
        <dbReference type="ARBA" id="ARBA00005560"/>
    </source>
</evidence>
<keyword evidence="4" id="KW-0804">Transcription</keyword>
<dbReference type="HAMAP" id="MF_00408">
    <property type="entry name" value="TATA_bind_prot_arch"/>
    <property type="match status" value="1"/>
</dbReference>
<evidence type="ECO:0008006" key="9">
    <source>
        <dbReference type="Google" id="ProtNLM"/>
    </source>
</evidence>
<reference evidence="7" key="1">
    <citation type="journal article" date="2022" name="Plant J.">
        <title>Strategies of tolerance reflected in two North American maple genomes.</title>
        <authorList>
            <person name="McEvoy S.L."/>
            <person name="Sezen U.U."/>
            <person name="Trouern-Trend A."/>
            <person name="McMahon S.M."/>
            <person name="Schaberg P.G."/>
            <person name="Yang J."/>
            <person name="Wegrzyn J.L."/>
            <person name="Swenson N.G."/>
        </authorList>
    </citation>
    <scope>NUCLEOTIDE SEQUENCE</scope>
    <source>
        <strain evidence="7">91603</strain>
    </source>
</reference>
<accession>A0AAD5J702</accession>
<evidence type="ECO:0000313" key="8">
    <source>
        <dbReference type="Proteomes" id="UP001064489"/>
    </source>
</evidence>
<protein>
    <recommendedName>
        <fullName evidence="9">TATA-box-binding protein</fullName>
    </recommendedName>
</protein>
<dbReference type="GO" id="GO:0006352">
    <property type="term" value="P:DNA-templated transcription initiation"/>
    <property type="evidence" value="ECO:0007669"/>
    <property type="project" value="InterPro"/>
</dbReference>
<evidence type="ECO:0000256" key="3">
    <source>
        <dbReference type="ARBA" id="ARBA00023125"/>
    </source>
</evidence>
<dbReference type="Proteomes" id="UP001064489">
    <property type="component" value="Chromosome 3"/>
</dbReference>
<dbReference type="FunFam" id="3.30.310.10:FF:000002">
    <property type="entry name" value="TATA-box-binding protein 2"/>
    <property type="match status" value="1"/>
</dbReference>
<dbReference type="CDD" id="cd04516">
    <property type="entry name" value="TBP_eukaryotes"/>
    <property type="match status" value="1"/>
</dbReference>
<comment type="subcellular location">
    <subcellularLocation>
        <location evidence="1">Nucleus</location>
    </subcellularLocation>
</comment>
<reference evidence="7" key="2">
    <citation type="submission" date="2023-02" db="EMBL/GenBank/DDBJ databases">
        <authorList>
            <person name="Swenson N.G."/>
            <person name="Wegrzyn J.L."/>
            <person name="Mcevoy S.L."/>
        </authorList>
    </citation>
    <scope>NUCLEOTIDE SEQUENCE</scope>
    <source>
        <strain evidence="7">91603</strain>
        <tissue evidence="7">Leaf</tissue>
    </source>
</reference>
<dbReference type="InterPro" id="IPR012295">
    <property type="entry name" value="TBP_dom_sf"/>
</dbReference>
<keyword evidence="3" id="KW-0238">DNA-binding</keyword>
<gene>
    <name evidence="7" type="ORF">LWI28_027620</name>
</gene>
<evidence type="ECO:0000256" key="4">
    <source>
        <dbReference type="ARBA" id="ARBA00023163"/>
    </source>
</evidence>
<dbReference type="Pfam" id="PF00352">
    <property type="entry name" value="TBP"/>
    <property type="match status" value="2"/>
</dbReference>
<evidence type="ECO:0000256" key="5">
    <source>
        <dbReference type="ARBA" id="ARBA00023242"/>
    </source>
</evidence>
<evidence type="ECO:0000256" key="1">
    <source>
        <dbReference type="ARBA" id="ARBA00004123"/>
    </source>
</evidence>
<name>A0AAD5J702_ACENE</name>
<dbReference type="SUPFAM" id="SSF55945">
    <property type="entry name" value="TATA-box binding protein-like"/>
    <property type="match status" value="2"/>
</dbReference>
<dbReference type="PROSITE" id="PS00351">
    <property type="entry name" value="TFIID"/>
    <property type="match status" value="1"/>
</dbReference>
<dbReference type="AlphaFoldDB" id="A0AAD5J702"/>
<feature type="compositionally biased region" description="Polar residues" evidence="6">
    <location>
        <begin position="277"/>
        <end position="289"/>
    </location>
</feature>
<evidence type="ECO:0000313" key="7">
    <source>
        <dbReference type="EMBL" id="KAI9187394.1"/>
    </source>
</evidence>
<dbReference type="InterPro" id="IPR033710">
    <property type="entry name" value="TBP_eukaryotic"/>
</dbReference>
<keyword evidence="5" id="KW-0539">Nucleus</keyword>
<comment type="caution">
    <text evidence="7">The sequence shown here is derived from an EMBL/GenBank/DDBJ whole genome shotgun (WGS) entry which is preliminary data.</text>
</comment>
<dbReference type="GO" id="GO:0003677">
    <property type="term" value="F:DNA binding"/>
    <property type="evidence" value="ECO:0007669"/>
    <property type="project" value="UniProtKB-KW"/>
</dbReference>
<comment type="similarity">
    <text evidence="2">Belongs to the TBP family.</text>
</comment>
<dbReference type="FunFam" id="3.30.310.10:FF:000001">
    <property type="entry name" value="TATA-box-binding protein 2"/>
    <property type="match status" value="1"/>
</dbReference>
<dbReference type="EMBL" id="JAJSOW010000100">
    <property type="protein sequence ID" value="KAI9187394.1"/>
    <property type="molecule type" value="Genomic_DNA"/>
</dbReference>
<evidence type="ECO:0000256" key="6">
    <source>
        <dbReference type="SAM" id="MobiDB-lite"/>
    </source>
</evidence>
<dbReference type="PRINTS" id="PR00686">
    <property type="entry name" value="TIFACTORIID"/>
</dbReference>